<organism evidence="2 3">
    <name type="scientific">Cuscuta epithymum</name>
    <dbReference type="NCBI Taxonomy" id="186058"/>
    <lineage>
        <taxon>Eukaryota</taxon>
        <taxon>Viridiplantae</taxon>
        <taxon>Streptophyta</taxon>
        <taxon>Embryophyta</taxon>
        <taxon>Tracheophyta</taxon>
        <taxon>Spermatophyta</taxon>
        <taxon>Magnoliopsida</taxon>
        <taxon>eudicotyledons</taxon>
        <taxon>Gunneridae</taxon>
        <taxon>Pentapetalae</taxon>
        <taxon>asterids</taxon>
        <taxon>lamiids</taxon>
        <taxon>Solanales</taxon>
        <taxon>Convolvulaceae</taxon>
        <taxon>Cuscuteae</taxon>
        <taxon>Cuscuta</taxon>
        <taxon>Cuscuta subgen. Cuscuta</taxon>
    </lineage>
</organism>
<dbReference type="EMBL" id="CAMAPF010000109">
    <property type="protein sequence ID" value="CAH9101069.1"/>
    <property type="molecule type" value="Genomic_DNA"/>
</dbReference>
<proteinExistence type="predicted"/>
<keyword evidence="3" id="KW-1185">Reference proteome</keyword>
<evidence type="ECO:0000256" key="1">
    <source>
        <dbReference type="SAM" id="MobiDB-lite"/>
    </source>
</evidence>
<dbReference type="Proteomes" id="UP001152523">
    <property type="component" value="Unassembled WGS sequence"/>
</dbReference>
<sequence length="103" mass="12110">MEVLATKMSQGDGFQFFLLNLVLFKFPSSLENITKLPVHMKKQIRSGSTDLNSSEFKRCQRTREQVEAQSWKRRGEFCSSSKLRHHRQEHSCLPFRPTHPFNL</sequence>
<reference evidence="2" key="1">
    <citation type="submission" date="2022-07" db="EMBL/GenBank/DDBJ databases">
        <authorList>
            <person name="Macas J."/>
            <person name="Novak P."/>
            <person name="Neumann P."/>
        </authorList>
    </citation>
    <scope>NUCLEOTIDE SEQUENCE</scope>
</reference>
<gene>
    <name evidence="2" type="ORF">CEPIT_LOCUS15498</name>
</gene>
<comment type="caution">
    <text evidence="2">The sequence shown here is derived from an EMBL/GenBank/DDBJ whole genome shotgun (WGS) entry which is preliminary data.</text>
</comment>
<feature type="region of interest" description="Disordered" evidence="1">
    <location>
        <begin position="83"/>
        <end position="103"/>
    </location>
</feature>
<name>A0AAV0DGQ0_9ASTE</name>
<protein>
    <submittedName>
        <fullName evidence="2">Uncharacterized protein</fullName>
    </submittedName>
</protein>
<evidence type="ECO:0000313" key="3">
    <source>
        <dbReference type="Proteomes" id="UP001152523"/>
    </source>
</evidence>
<evidence type="ECO:0000313" key="2">
    <source>
        <dbReference type="EMBL" id="CAH9101069.1"/>
    </source>
</evidence>
<accession>A0AAV0DGQ0</accession>
<dbReference type="AlphaFoldDB" id="A0AAV0DGQ0"/>